<dbReference type="InterPro" id="IPR014911">
    <property type="entry name" value="PilS_N"/>
</dbReference>
<evidence type="ECO:0000259" key="3">
    <source>
        <dbReference type="Pfam" id="PF08805"/>
    </source>
</evidence>
<reference evidence="4" key="2">
    <citation type="submission" date="2021-03" db="EMBL/GenBank/DDBJ databases">
        <authorList>
            <consortium name="NCBI Pathogen Detection Project"/>
        </authorList>
    </citation>
    <scope>NUCLEOTIDE SEQUENCE</scope>
    <source>
        <strain evidence="4">ST-87-5</strain>
    </source>
</reference>
<organism evidence="4">
    <name type="scientific">Escherichia coli</name>
    <dbReference type="NCBI Taxonomy" id="562"/>
    <lineage>
        <taxon>Bacteria</taxon>
        <taxon>Pseudomonadati</taxon>
        <taxon>Pseudomonadota</taxon>
        <taxon>Gammaproteobacteria</taxon>
        <taxon>Enterobacterales</taxon>
        <taxon>Enterobacteriaceae</taxon>
        <taxon>Escherichia</taxon>
    </lineage>
</organism>
<dbReference type="GO" id="GO:0016020">
    <property type="term" value="C:membrane"/>
    <property type="evidence" value="ECO:0007669"/>
    <property type="project" value="UniProtKB-SubCell"/>
</dbReference>
<evidence type="ECO:0000256" key="1">
    <source>
        <dbReference type="ARBA" id="ARBA00004167"/>
    </source>
</evidence>
<gene>
    <name evidence="4" type="ORF">J5U05_003170</name>
</gene>
<dbReference type="Proteomes" id="UP000871786">
    <property type="component" value="Unassembled WGS sequence"/>
</dbReference>
<reference evidence="4" key="1">
    <citation type="journal article" date="2018" name="Genome Biol.">
        <title>SKESA: strategic k-mer extension for scrupulous assemblies.</title>
        <authorList>
            <person name="Souvorov A."/>
            <person name="Agarwala R."/>
            <person name="Lipman D.J."/>
        </authorList>
    </citation>
    <scope>NUCLEOTIDE SEQUENCE</scope>
    <source>
        <strain evidence="4">ST-87-5</strain>
    </source>
</reference>
<dbReference type="AlphaFoldDB" id="A0A8H9SKG8"/>
<comment type="subcellular location">
    <subcellularLocation>
        <location evidence="1">Membrane</location>
        <topology evidence="1">Single-pass membrane protein</topology>
    </subcellularLocation>
</comment>
<dbReference type="Gene3D" id="3.30.1690.10">
    <property type="entry name" value="TcpA-like pilin"/>
    <property type="match status" value="1"/>
</dbReference>
<dbReference type="SUPFAM" id="SSF54523">
    <property type="entry name" value="Pili subunits"/>
    <property type="match status" value="1"/>
</dbReference>
<dbReference type="RefSeq" id="WP_050487589.1">
    <property type="nucleotide sequence ID" value="NZ_CP081677.1"/>
</dbReference>
<evidence type="ECO:0000256" key="2">
    <source>
        <dbReference type="SAM" id="Phobius"/>
    </source>
</evidence>
<dbReference type="PROSITE" id="PS00409">
    <property type="entry name" value="PROKAR_NTER_METHYL"/>
    <property type="match status" value="1"/>
</dbReference>
<dbReference type="InterPro" id="IPR012902">
    <property type="entry name" value="N_methyl_site"/>
</dbReference>
<protein>
    <submittedName>
        <fullName evidence="4">Prepilin-type N-terminal cleavage/methylation domain-containing protein</fullName>
    </submittedName>
</protein>
<dbReference type="NCBIfam" id="TIGR02532">
    <property type="entry name" value="IV_pilin_GFxxxE"/>
    <property type="match status" value="1"/>
</dbReference>
<proteinExistence type="predicted"/>
<keyword evidence="2" id="KW-0812">Transmembrane</keyword>
<dbReference type="Pfam" id="PF07963">
    <property type="entry name" value="N_methyl"/>
    <property type="match status" value="1"/>
</dbReference>
<keyword evidence="2" id="KW-1133">Transmembrane helix</keyword>
<evidence type="ECO:0000313" key="4">
    <source>
        <dbReference type="EMBL" id="HBA4248006.1"/>
    </source>
</evidence>
<dbReference type="InterPro" id="IPR045584">
    <property type="entry name" value="Pilin-like"/>
</dbReference>
<keyword evidence="2" id="KW-0472">Membrane</keyword>
<sequence>MKESGLVKNSKSKKGFSLLELLLVLGIVAAFIVAAFIVYPKIQTMYRVDRISKTIVGVKSSIKQLYQGQAYYDKGVTNLRNTVFPDNTYTNKNNGLPLNDYGGTYSIQGQYSVSSGVYQGFSIDLTYVPSADCQRIISNVYASFQIVSVNGSVVFKVPVMFGDNAVEFDRSTVAAACNKSSTVTMQFYTF</sequence>
<feature type="domain" description="Type 4 secretion system PilS N-terminal" evidence="3">
    <location>
        <begin position="49"/>
        <end position="185"/>
    </location>
</feature>
<accession>A0A8H9SKG8</accession>
<dbReference type="EMBL" id="DADRWU010000030">
    <property type="protein sequence ID" value="HBA4248006.1"/>
    <property type="molecule type" value="Genomic_DNA"/>
</dbReference>
<name>A0A8H9SKG8_ECOLX</name>
<dbReference type="Pfam" id="PF08805">
    <property type="entry name" value="PilS"/>
    <property type="match status" value="1"/>
</dbReference>
<feature type="transmembrane region" description="Helical" evidence="2">
    <location>
        <begin position="21"/>
        <end position="39"/>
    </location>
</feature>
<comment type="caution">
    <text evidence="4">The sequence shown here is derived from an EMBL/GenBank/DDBJ whole genome shotgun (WGS) entry which is preliminary data.</text>
</comment>